<evidence type="ECO:0000256" key="3">
    <source>
        <dbReference type="ARBA" id="ARBA00022989"/>
    </source>
</evidence>
<name>A0A5B0R7I5_PUCGR</name>
<dbReference type="EMBL" id="VDEP01000238">
    <property type="protein sequence ID" value="KAA1121517.1"/>
    <property type="molecule type" value="Genomic_DNA"/>
</dbReference>
<evidence type="ECO:0000313" key="6">
    <source>
        <dbReference type="EMBL" id="KAA1121517.1"/>
    </source>
</evidence>
<dbReference type="InterPro" id="IPR012919">
    <property type="entry name" value="SUN_dom"/>
</dbReference>
<reference evidence="6 7" key="1">
    <citation type="submission" date="2019-05" db="EMBL/GenBank/DDBJ databases">
        <title>Emergence of the Ug99 lineage of the wheat stem rust pathogen through somatic hybridization.</title>
        <authorList>
            <person name="Li F."/>
            <person name="Upadhyaya N.M."/>
            <person name="Sperschneider J."/>
            <person name="Matny O."/>
            <person name="Nguyen-Phuc H."/>
            <person name="Mago R."/>
            <person name="Raley C."/>
            <person name="Miller M.E."/>
            <person name="Silverstein K.A.T."/>
            <person name="Henningsen E."/>
            <person name="Hirsch C.D."/>
            <person name="Visser B."/>
            <person name="Pretorius Z.A."/>
            <person name="Steffenson B.J."/>
            <person name="Schwessinger B."/>
            <person name="Dodds P.N."/>
            <person name="Figueroa M."/>
        </authorList>
    </citation>
    <scope>NUCLEOTIDE SEQUENCE [LARGE SCALE GENOMIC DNA]</scope>
    <source>
        <strain evidence="6 7">Ug99</strain>
    </source>
</reference>
<evidence type="ECO:0000256" key="2">
    <source>
        <dbReference type="ARBA" id="ARBA00022692"/>
    </source>
</evidence>
<dbReference type="InterPro" id="IPR045119">
    <property type="entry name" value="SUN1-5"/>
</dbReference>
<proteinExistence type="predicted"/>
<evidence type="ECO:0000256" key="1">
    <source>
        <dbReference type="ARBA" id="ARBA00004370"/>
    </source>
</evidence>
<dbReference type="AlphaFoldDB" id="A0A5B0R7I5"/>
<comment type="subcellular location">
    <subcellularLocation>
        <location evidence="1">Membrane</location>
    </subcellularLocation>
</comment>
<sequence length="322" mass="36514">MSMRHSDRSREMSQDMRNQRKTIANSGGKLGRNVAIKWKSFRQKWPVILATVVGLLLSRNIRQEQSLLDTKLLIIEERLRDLQEVTKTANQIGNLEVKTSQLDHRLVQIENHWKIFSAMENSLTRTKEEPIRFPKKDFASFSGGASIVEPLTSPTWSCYRKIASKLPFYNKTEKIIGSPPITVIISDLRVGACWPFHGATGQVAIRLSRMIWIEGITLGHVSKSLAYDVRTAPKEFELWALDDSSQDGEGALLLEGTYNINSSRNIQEFPLSPTKSRLVSQVLFKIKSNHGNPNLTRVYRVQIHGEMDHKTGGNDSDYLIPT</sequence>
<organism evidence="6 7">
    <name type="scientific">Puccinia graminis f. sp. tritici</name>
    <dbReference type="NCBI Taxonomy" id="56615"/>
    <lineage>
        <taxon>Eukaryota</taxon>
        <taxon>Fungi</taxon>
        <taxon>Dikarya</taxon>
        <taxon>Basidiomycota</taxon>
        <taxon>Pucciniomycotina</taxon>
        <taxon>Pucciniomycetes</taxon>
        <taxon>Pucciniales</taxon>
        <taxon>Pucciniaceae</taxon>
        <taxon>Puccinia</taxon>
    </lineage>
</organism>
<dbReference type="PANTHER" id="PTHR12911">
    <property type="entry name" value="SAD1/UNC-84-LIKE PROTEIN-RELATED"/>
    <property type="match status" value="1"/>
</dbReference>
<evidence type="ECO:0000256" key="4">
    <source>
        <dbReference type="ARBA" id="ARBA00023136"/>
    </source>
</evidence>
<evidence type="ECO:0000259" key="5">
    <source>
        <dbReference type="PROSITE" id="PS51469"/>
    </source>
</evidence>
<feature type="domain" description="SUN" evidence="5">
    <location>
        <begin position="144"/>
        <end position="308"/>
    </location>
</feature>
<gene>
    <name evidence="6" type="ORF">PGTUg99_030502</name>
</gene>
<keyword evidence="2" id="KW-0812">Transmembrane</keyword>
<dbReference type="Pfam" id="PF07738">
    <property type="entry name" value="Sad1_UNC"/>
    <property type="match status" value="1"/>
</dbReference>
<dbReference type="GO" id="GO:0034993">
    <property type="term" value="C:meiotic nuclear membrane microtubule tethering complex"/>
    <property type="evidence" value="ECO:0007669"/>
    <property type="project" value="TreeGrafter"/>
</dbReference>
<dbReference type="GO" id="GO:0043495">
    <property type="term" value="F:protein-membrane adaptor activity"/>
    <property type="evidence" value="ECO:0007669"/>
    <property type="project" value="TreeGrafter"/>
</dbReference>
<dbReference type="PANTHER" id="PTHR12911:SF8">
    <property type="entry name" value="KLAROID PROTEIN-RELATED"/>
    <property type="match status" value="1"/>
</dbReference>
<dbReference type="Gene3D" id="2.60.120.260">
    <property type="entry name" value="Galactose-binding domain-like"/>
    <property type="match status" value="1"/>
</dbReference>
<keyword evidence="3" id="KW-1133">Transmembrane helix</keyword>
<protein>
    <recommendedName>
        <fullName evidence="5">SUN domain-containing protein</fullName>
    </recommendedName>
</protein>
<comment type="caution">
    <text evidence="6">The sequence shown here is derived from an EMBL/GenBank/DDBJ whole genome shotgun (WGS) entry which is preliminary data.</text>
</comment>
<evidence type="ECO:0000313" key="7">
    <source>
        <dbReference type="Proteomes" id="UP000325313"/>
    </source>
</evidence>
<dbReference type="PROSITE" id="PS51469">
    <property type="entry name" value="SUN"/>
    <property type="match status" value="1"/>
</dbReference>
<accession>A0A5B0R7I5</accession>
<dbReference type="Proteomes" id="UP000325313">
    <property type="component" value="Unassembled WGS sequence"/>
</dbReference>
<keyword evidence="4" id="KW-0472">Membrane</keyword>